<dbReference type="Proteomes" id="UP000821866">
    <property type="component" value="Chromosome 2"/>
</dbReference>
<dbReference type="VEuPathDB" id="VectorBase:LOC119161105"/>
<dbReference type="EMBL" id="JABSTU010000004">
    <property type="protein sequence ID" value="KAH8033871.1"/>
    <property type="molecule type" value="Genomic_DNA"/>
</dbReference>
<dbReference type="AlphaFoldDB" id="A0A9J6EHZ2"/>
<feature type="region of interest" description="Disordered" evidence="1">
    <location>
        <begin position="290"/>
        <end position="341"/>
    </location>
</feature>
<name>A0A9J6EHZ2_RHIMP</name>
<organism evidence="2 3">
    <name type="scientific">Rhipicephalus microplus</name>
    <name type="common">Cattle tick</name>
    <name type="synonym">Boophilus microplus</name>
    <dbReference type="NCBI Taxonomy" id="6941"/>
    <lineage>
        <taxon>Eukaryota</taxon>
        <taxon>Metazoa</taxon>
        <taxon>Ecdysozoa</taxon>
        <taxon>Arthropoda</taxon>
        <taxon>Chelicerata</taxon>
        <taxon>Arachnida</taxon>
        <taxon>Acari</taxon>
        <taxon>Parasitiformes</taxon>
        <taxon>Ixodida</taxon>
        <taxon>Ixodoidea</taxon>
        <taxon>Ixodidae</taxon>
        <taxon>Rhipicephalinae</taxon>
        <taxon>Rhipicephalus</taxon>
        <taxon>Boophilus</taxon>
    </lineage>
</organism>
<reference evidence="2" key="1">
    <citation type="journal article" date="2020" name="Cell">
        <title>Large-Scale Comparative Analyses of Tick Genomes Elucidate Their Genetic Diversity and Vector Capacities.</title>
        <authorList>
            <consortium name="Tick Genome and Microbiome Consortium (TIGMIC)"/>
            <person name="Jia N."/>
            <person name="Wang J."/>
            <person name="Shi W."/>
            <person name="Du L."/>
            <person name="Sun Y."/>
            <person name="Zhan W."/>
            <person name="Jiang J.F."/>
            <person name="Wang Q."/>
            <person name="Zhang B."/>
            <person name="Ji P."/>
            <person name="Bell-Sakyi L."/>
            <person name="Cui X.M."/>
            <person name="Yuan T.T."/>
            <person name="Jiang B.G."/>
            <person name="Yang W.F."/>
            <person name="Lam T.T."/>
            <person name="Chang Q.C."/>
            <person name="Ding S.J."/>
            <person name="Wang X.J."/>
            <person name="Zhu J.G."/>
            <person name="Ruan X.D."/>
            <person name="Zhao L."/>
            <person name="Wei J.T."/>
            <person name="Ye R.Z."/>
            <person name="Que T.C."/>
            <person name="Du C.H."/>
            <person name="Zhou Y.H."/>
            <person name="Cheng J.X."/>
            <person name="Dai P.F."/>
            <person name="Guo W.B."/>
            <person name="Han X.H."/>
            <person name="Huang E.J."/>
            <person name="Li L.F."/>
            <person name="Wei W."/>
            <person name="Gao Y.C."/>
            <person name="Liu J.Z."/>
            <person name="Shao H.Z."/>
            <person name="Wang X."/>
            <person name="Wang C.C."/>
            <person name="Yang T.C."/>
            <person name="Huo Q.B."/>
            <person name="Li W."/>
            <person name="Chen H.Y."/>
            <person name="Chen S.E."/>
            <person name="Zhou L.G."/>
            <person name="Ni X.B."/>
            <person name="Tian J.H."/>
            <person name="Sheng Y."/>
            <person name="Liu T."/>
            <person name="Pan Y.S."/>
            <person name="Xia L.Y."/>
            <person name="Li J."/>
            <person name="Zhao F."/>
            <person name="Cao W.C."/>
        </authorList>
    </citation>
    <scope>NUCLEOTIDE SEQUENCE</scope>
    <source>
        <strain evidence="2">Rmic-2018</strain>
    </source>
</reference>
<reference evidence="2" key="2">
    <citation type="submission" date="2021-09" db="EMBL/GenBank/DDBJ databases">
        <authorList>
            <person name="Jia N."/>
            <person name="Wang J."/>
            <person name="Shi W."/>
            <person name="Du L."/>
            <person name="Sun Y."/>
            <person name="Zhan W."/>
            <person name="Jiang J."/>
            <person name="Wang Q."/>
            <person name="Zhang B."/>
            <person name="Ji P."/>
            <person name="Sakyi L.B."/>
            <person name="Cui X."/>
            <person name="Yuan T."/>
            <person name="Jiang B."/>
            <person name="Yang W."/>
            <person name="Lam T.T.-Y."/>
            <person name="Chang Q."/>
            <person name="Ding S."/>
            <person name="Wang X."/>
            <person name="Zhu J."/>
            <person name="Ruan X."/>
            <person name="Zhao L."/>
            <person name="Wei J."/>
            <person name="Que T."/>
            <person name="Du C."/>
            <person name="Cheng J."/>
            <person name="Dai P."/>
            <person name="Han X."/>
            <person name="Huang E."/>
            <person name="Gao Y."/>
            <person name="Liu J."/>
            <person name="Shao H."/>
            <person name="Ye R."/>
            <person name="Li L."/>
            <person name="Wei W."/>
            <person name="Wang X."/>
            <person name="Wang C."/>
            <person name="Huo Q."/>
            <person name="Li W."/>
            <person name="Guo W."/>
            <person name="Chen H."/>
            <person name="Chen S."/>
            <person name="Zhou L."/>
            <person name="Zhou L."/>
            <person name="Ni X."/>
            <person name="Tian J."/>
            <person name="Zhou Y."/>
            <person name="Sheng Y."/>
            <person name="Liu T."/>
            <person name="Pan Y."/>
            <person name="Xia L."/>
            <person name="Li J."/>
            <person name="Zhao F."/>
            <person name="Cao W."/>
        </authorList>
    </citation>
    <scope>NUCLEOTIDE SEQUENCE</scope>
    <source>
        <strain evidence="2">Rmic-2018</strain>
        <tissue evidence="2">Larvae</tissue>
    </source>
</reference>
<accession>A0A9J6EHZ2</accession>
<evidence type="ECO:0000313" key="3">
    <source>
        <dbReference type="Proteomes" id="UP000821866"/>
    </source>
</evidence>
<proteinExistence type="predicted"/>
<gene>
    <name evidence="2" type="ORF">HPB51_016643</name>
</gene>
<keyword evidence="3" id="KW-1185">Reference proteome</keyword>
<feature type="compositionally biased region" description="Acidic residues" evidence="1">
    <location>
        <begin position="331"/>
        <end position="341"/>
    </location>
</feature>
<comment type="caution">
    <text evidence="2">The sequence shown here is derived from an EMBL/GenBank/DDBJ whole genome shotgun (WGS) entry which is preliminary data.</text>
</comment>
<evidence type="ECO:0000313" key="2">
    <source>
        <dbReference type="EMBL" id="KAH8033871.1"/>
    </source>
</evidence>
<sequence length="341" mass="38244">MRYCGSSRNKIRSQSKANDSCIQNRRSLPPVANFSGVRDLGCDLLSLLKSGVRGVLSAVTMGPVEIFVLEHALKYQMGNAVKALRGRGNKQTIVYNLSSPYICLMYLVHIFNGYLTSSHQTIATWDPAVLKVLVDVFQDMYSRQKFTSEKVLVPLILRARLLEIIVYAEKALPPGFVLEKLDAYFPQPTEAVWKEFAQTYSLRGKSMAWLLDTCKKSRQYVMNLVMKKKRLDSDSRDLEGFVVTVKRLVDQIAADLSTSIPRTGLEKESSSKQSFDPCFRGSQLCHLVRSRATSPGLDDDDNSSSSDSEEETEEVPAPLPPELAELFQSASEDEDFEGFEE</sequence>
<feature type="compositionally biased region" description="Acidic residues" evidence="1">
    <location>
        <begin position="297"/>
        <end position="314"/>
    </location>
</feature>
<evidence type="ECO:0000256" key="1">
    <source>
        <dbReference type="SAM" id="MobiDB-lite"/>
    </source>
</evidence>
<protein>
    <submittedName>
        <fullName evidence="2">Uncharacterized protein</fullName>
    </submittedName>
</protein>